<accession>A0ABQ5XLG4</accession>
<protein>
    <submittedName>
        <fullName evidence="2">Uncharacterized protein</fullName>
    </submittedName>
</protein>
<feature type="chain" id="PRO_5045986855" evidence="1">
    <location>
        <begin position="36"/>
        <end position="367"/>
    </location>
</feature>
<dbReference type="InterPro" id="IPR029045">
    <property type="entry name" value="ClpP/crotonase-like_dom_sf"/>
</dbReference>
<keyword evidence="3" id="KW-1185">Reference proteome</keyword>
<gene>
    <name evidence="2" type="ORF">GCM10007901_10070</name>
</gene>
<dbReference type="EMBL" id="BSOB01000010">
    <property type="protein sequence ID" value="GLQ92056.1"/>
    <property type="molecule type" value="Genomic_DNA"/>
</dbReference>
<organism evidence="2 3">
    <name type="scientific">Dyella acidisoli</name>
    <dbReference type="NCBI Taxonomy" id="1867834"/>
    <lineage>
        <taxon>Bacteria</taxon>
        <taxon>Pseudomonadati</taxon>
        <taxon>Pseudomonadota</taxon>
        <taxon>Gammaproteobacteria</taxon>
        <taxon>Lysobacterales</taxon>
        <taxon>Rhodanobacteraceae</taxon>
        <taxon>Dyella</taxon>
    </lineage>
</organism>
<dbReference type="Gene3D" id="3.90.226.10">
    <property type="entry name" value="2-enoyl-CoA Hydratase, Chain A, domain 1"/>
    <property type="match status" value="1"/>
</dbReference>
<comment type="caution">
    <text evidence="2">The sequence shown here is derived from an EMBL/GenBank/DDBJ whole genome shotgun (WGS) entry which is preliminary data.</text>
</comment>
<evidence type="ECO:0000313" key="2">
    <source>
        <dbReference type="EMBL" id="GLQ92056.1"/>
    </source>
</evidence>
<reference evidence="3" key="1">
    <citation type="journal article" date="2019" name="Int. J. Syst. Evol. Microbiol.">
        <title>The Global Catalogue of Microorganisms (GCM) 10K type strain sequencing project: providing services to taxonomists for standard genome sequencing and annotation.</title>
        <authorList>
            <consortium name="The Broad Institute Genomics Platform"/>
            <consortium name="The Broad Institute Genome Sequencing Center for Infectious Disease"/>
            <person name="Wu L."/>
            <person name="Ma J."/>
        </authorList>
    </citation>
    <scope>NUCLEOTIDE SEQUENCE [LARGE SCALE GENOMIC DNA]</scope>
    <source>
        <strain evidence="3">NBRC 111980</strain>
    </source>
</reference>
<evidence type="ECO:0000313" key="3">
    <source>
        <dbReference type="Proteomes" id="UP001156670"/>
    </source>
</evidence>
<dbReference type="Proteomes" id="UP001156670">
    <property type="component" value="Unassembled WGS sequence"/>
</dbReference>
<feature type="signal peptide" evidence="1">
    <location>
        <begin position="1"/>
        <end position="35"/>
    </location>
</feature>
<sequence>MLVPYRNTFQRPLYWKLASLSLLATCITPAFQVHAEKSTSKNAASSQLAMQVNDDRMTLSMARVPQIYLYGPIDSDAPRRFELLVKSGKIPNGSDIYLNSPGGSVDAGMALGRMFRQGSMVTHLGTPRLPKHTPIVNKSAICEGACAYAYLGGRFRWAASGSDRIGFPTYPAQQAPEQISAYVKEMGIADAALTAASATGTADPILWPNADEMIAKGLANNGRLDLVATYKYVQDAPYLELKQSDRNGEHTITLLCKPGGAELATYDTIGTVRARQTVARAVHSYFEINQQETLPQQGGATAVDQSVVLQRIYPLDQLQHMASAQAMGAWVRDRTGIRYGFAFEVGGVRKVLNDFYNACTYATQQHS</sequence>
<dbReference type="SUPFAM" id="SSF52096">
    <property type="entry name" value="ClpP/crotonase"/>
    <property type="match status" value="1"/>
</dbReference>
<keyword evidence="1" id="KW-0732">Signal</keyword>
<proteinExistence type="predicted"/>
<name>A0ABQ5XLG4_9GAMM</name>
<evidence type="ECO:0000256" key="1">
    <source>
        <dbReference type="SAM" id="SignalP"/>
    </source>
</evidence>